<dbReference type="Proteomes" id="UP001189429">
    <property type="component" value="Unassembled WGS sequence"/>
</dbReference>
<evidence type="ECO:0000313" key="3">
    <source>
        <dbReference type="Proteomes" id="UP001189429"/>
    </source>
</evidence>
<feature type="region of interest" description="Disordered" evidence="1">
    <location>
        <begin position="202"/>
        <end position="243"/>
    </location>
</feature>
<feature type="non-terminal residue" evidence="2">
    <location>
        <position position="1"/>
    </location>
</feature>
<feature type="region of interest" description="Disordered" evidence="1">
    <location>
        <begin position="169"/>
        <end position="188"/>
    </location>
</feature>
<sequence length="907" mass="97007">DKDKVPVGDACKRCWLAAQAVSGDGDVGSISGMYMAGEEHAAASVTEASATLKRGHSTFATAAVQDVTEIALDSARPVEVRFESELNSQLGGAANGGRLGHLRRARKITMATRMLESAKQIYKTQGQDAFIRSLEGLVEGKGLVALAAKLDGKQGQGLQTYADVLESEKGEKPKDDDDGVQPVDLTNLGGDPDELLVGVAASMPPPSSAPKWTSTGDFKTPSKPISAGHTSGGSGGSTEEPFKDGASAIYAGMDDGDDDVCAGLVQKWKARVPLADVMAGAVDGRAVSGLRKKIKRLAASDSTKSDATDLSVFEKLAQAAEGLRAGDLQAKSWDDALALVTQVVEDGSHVSPKTTMLELVSLKLESLDISHDAVEYIRVASPIGHSKFDPLDPALSSTDLPDKEKSAEFFRIVIKDHICRAISKGRAYASVLGDRVVLPVRQKSGSTLSHVIAAALMGSPYYQDQIEIMQRALPFAKKQLSIINTSKDLLSKGHGECTWKDLSSAREKLAMWSEGMPAETKSMGADLKRAVVDKINEFVDTDWAKAPIPSKEELHMVSSLVAEANVAFPKDSEMSVLQQESAVVPQHVATVDRRGNLLSMCALLMPDWKQGDSVSEINFEQFDQEKAEVETASRAHQLLIAVMETHRSDKSWDSWSATLRSLLGISPEPALSKRMDVVAVACSVLTQCLAIQAIGEAAHVVKSKGGLGMMLAQGLRVVQTKKTIELGQVEYLDLGARTEFESDVDWATGFRSQVGTECVRGKKMALETAVRELAIVQCGTLSGKPWPEEVVGQTALIQLPEIVKKATKGTQWKALADLATAVPRGVTEYRAACKWASVETDASLVGIAEAIAQRGWTTKAEASIPMKMTSGKNADLLRTALISEINELRAKLTDGAKEGEALHSEIH</sequence>
<dbReference type="EMBL" id="CAUYUJ010022154">
    <property type="protein sequence ID" value="CAK0909202.1"/>
    <property type="molecule type" value="Genomic_DNA"/>
</dbReference>
<comment type="caution">
    <text evidence="2">The sequence shown here is derived from an EMBL/GenBank/DDBJ whole genome shotgun (WGS) entry which is preliminary data.</text>
</comment>
<evidence type="ECO:0000256" key="1">
    <source>
        <dbReference type="SAM" id="MobiDB-lite"/>
    </source>
</evidence>
<accession>A0ABN9Y941</accession>
<keyword evidence="3" id="KW-1185">Reference proteome</keyword>
<name>A0ABN9Y941_9DINO</name>
<gene>
    <name evidence="2" type="ORF">PCOR1329_LOCUS83680</name>
</gene>
<reference evidence="2" key="1">
    <citation type="submission" date="2023-10" db="EMBL/GenBank/DDBJ databases">
        <authorList>
            <person name="Chen Y."/>
            <person name="Shah S."/>
            <person name="Dougan E. K."/>
            <person name="Thang M."/>
            <person name="Chan C."/>
        </authorList>
    </citation>
    <scope>NUCLEOTIDE SEQUENCE [LARGE SCALE GENOMIC DNA]</scope>
</reference>
<protein>
    <submittedName>
        <fullName evidence="2">Uncharacterized protein</fullName>
    </submittedName>
</protein>
<organism evidence="2 3">
    <name type="scientific">Prorocentrum cordatum</name>
    <dbReference type="NCBI Taxonomy" id="2364126"/>
    <lineage>
        <taxon>Eukaryota</taxon>
        <taxon>Sar</taxon>
        <taxon>Alveolata</taxon>
        <taxon>Dinophyceae</taxon>
        <taxon>Prorocentrales</taxon>
        <taxon>Prorocentraceae</taxon>
        <taxon>Prorocentrum</taxon>
    </lineage>
</organism>
<evidence type="ECO:0000313" key="2">
    <source>
        <dbReference type="EMBL" id="CAK0909202.1"/>
    </source>
</evidence>
<feature type="non-terminal residue" evidence="2">
    <location>
        <position position="907"/>
    </location>
</feature>
<proteinExistence type="predicted"/>